<reference evidence="4 5" key="1">
    <citation type="journal article" date="2020" name="Nat. Food">
        <title>A phased Vanilla planifolia genome enables genetic improvement of flavour and production.</title>
        <authorList>
            <person name="Hasing T."/>
            <person name="Tang H."/>
            <person name="Brym M."/>
            <person name="Khazi F."/>
            <person name="Huang T."/>
            <person name="Chambers A.H."/>
        </authorList>
    </citation>
    <scope>NUCLEOTIDE SEQUENCE [LARGE SCALE GENOMIC DNA]</scope>
    <source>
        <tissue evidence="2">Leaf</tissue>
    </source>
</reference>
<comment type="caution">
    <text evidence="2">The sequence shown here is derived from an EMBL/GenBank/DDBJ whole genome shotgun (WGS) entry which is preliminary data.</text>
</comment>
<proteinExistence type="predicted"/>
<dbReference type="EMBL" id="JADCNM010000624">
    <property type="protein sequence ID" value="KAG0446028.1"/>
    <property type="molecule type" value="Genomic_DNA"/>
</dbReference>
<protein>
    <submittedName>
        <fullName evidence="2">Uncharacterized protein</fullName>
    </submittedName>
</protein>
<evidence type="ECO:0000313" key="5">
    <source>
        <dbReference type="Proteomes" id="UP000639772"/>
    </source>
</evidence>
<evidence type="ECO:0000313" key="4">
    <source>
        <dbReference type="Proteomes" id="UP000636800"/>
    </source>
</evidence>
<dbReference type="Proteomes" id="UP000636800">
    <property type="component" value="Unassembled WGS sequence"/>
</dbReference>
<evidence type="ECO:0000313" key="3">
    <source>
        <dbReference type="EMBL" id="KAG0446039.1"/>
    </source>
</evidence>
<dbReference type="EMBL" id="JADCNL010000623">
    <property type="protein sequence ID" value="KAG0446039.1"/>
    <property type="molecule type" value="Genomic_DNA"/>
</dbReference>
<organism evidence="2 5">
    <name type="scientific">Vanilla planifolia</name>
    <name type="common">Vanilla</name>
    <dbReference type="NCBI Taxonomy" id="51239"/>
    <lineage>
        <taxon>Eukaryota</taxon>
        <taxon>Viridiplantae</taxon>
        <taxon>Streptophyta</taxon>
        <taxon>Embryophyta</taxon>
        <taxon>Tracheophyta</taxon>
        <taxon>Spermatophyta</taxon>
        <taxon>Magnoliopsida</taxon>
        <taxon>Liliopsida</taxon>
        <taxon>Asparagales</taxon>
        <taxon>Orchidaceae</taxon>
        <taxon>Vanilloideae</taxon>
        <taxon>Vanilleae</taxon>
        <taxon>Vanilla</taxon>
    </lineage>
</organism>
<keyword evidence="4" id="KW-1185">Reference proteome</keyword>
<sequence>MSVRRELWHLCQRRRLGISISHRVAYLGPTETANQVAGHWPEPNIELLLRQDSRQGPPAERGRRGARPCVIPAVSPGGSDAIRRRRIRVKWSPPRNAAYFGWSAGTLRRWIRTG</sequence>
<gene>
    <name evidence="3" type="ORF">HPP92_029035</name>
    <name evidence="2" type="ORF">HPP92_029046</name>
</gene>
<dbReference type="AlphaFoldDB" id="A0A835P6X3"/>
<accession>A0A835P6X3</accession>
<evidence type="ECO:0000313" key="2">
    <source>
        <dbReference type="EMBL" id="KAG0446028.1"/>
    </source>
</evidence>
<name>A0A835P6X3_VANPL</name>
<dbReference type="Proteomes" id="UP000639772">
    <property type="component" value="Unassembled WGS sequence"/>
</dbReference>
<evidence type="ECO:0000256" key="1">
    <source>
        <dbReference type="SAM" id="MobiDB-lite"/>
    </source>
</evidence>
<feature type="region of interest" description="Disordered" evidence="1">
    <location>
        <begin position="51"/>
        <end position="77"/>
    </location>
</feature>